<dbReference type="EMBL" id="LR796420">
    <property type="protein sequence ID" value="CAB4142252.1"/>
    <property type="molecule type" value="Genomic_DNA"/>
</dbReference>
<accession>A0A6J5M7Z1</accession>
<protein>
    <submittedName>
        <fullName evidence="1">Uncharacterized protein</fullName>
    </submittedName>
</protein>
<dbReference type="PROSITE" id="PS51257">
    <property type="entry name" value="PROKAR_LIPOPROTEIN"/>
    <property type="match status" value="1"/>
</dbReference>
<evidence type="ECO:0000313" key="1">
    <source>
        <dbReference type="EMBL" id="CAB4142252.1"/>
    </source>
</evidence>
<name>A0A6J5M7Z1_9CAUD</name>
<gene>
    <name evidence="1" type="ORF">UFOVP449_9</name>
</gene>
<reference evidence="1" key="1">
    <citation type="submission" date="2020-04" db="EMBL/GenBank/DDBJ databases">
        <authorList>
            <person name="Chiriac C."/>
            <person name="Salcher M."/>
            <person name="Ghai R."/>
            <person name="Kavagutti S V."/>
        </authorList>
    </citation>
    <scope>NUCLEOTIDE SEQUENCE</scope>
</reference>
<organism evidence="1">
    <name type="scientific">uncultured Caudovirales phage</name>
    <dbReference type="NCBI Taxonomy" id="2100421"/>
    <lineage>
        <taxon>Viruses</taxon>
        <taxon>Duplodnaviria</taxon>
        <taxon>Heunggongvirae</taxon>
        <taxon>Uroviricota</taxon>
        <taxon>Caudoviricetes</taxon>
        <taxon>Peduoviridae</taxon>
        <taxon>Maltschvirus</taxon>
        <taxon>Maltschvirus maltsch</taxon>
    </lineage>
</organism>
<sequence length="93" mass="11084">MIRLTELLNENGDQYPPYMFSPIGFSCAMCEYYYVKDKKHMCGNEDYIEYMGTDELIDPKTRKQIEDPTKWCSNWFEPAKAKDIPENKKQIKK</sequence>
<proteinExistence type="predicted"/>